<evidence type="ECO:0000256" key="1">
    <source>
        <dbReference type="ARBA" id="ARBA00006432"/>
    </source>
</evidence>
<evidence type="ECO:0000256" key="4">
    <source>
        <dbReference type="ARBA" id="ARBA00022840"/>
    </source>
</evidence>
<protein>
    <submittedName>
        <fullName evidence="7">AMP-binding protein</fullName>
    </submittedName>
</protein>
<reference evidence="8" key="1">
    <citation type="journal article" date="2019" name="Int. J. Syst. Evol. Microbiol.">
        <title>The Global Catalogue of Microorganisms (GCM) 10K type strain sequencing project: providing services to taxonomists for standard genome sequencing and annotation.</title>
        <authorList>
            <consortium name="The Broad Institute Genomics Platform"/>
            <consortium name="The Broad Institute Genome Sequencing Center for Infectious Disease"/>
            <person name="Wu L."/>
            <person name="Ma J."/>
        </authorList>
    </citation>
    <scope>NUCLEOTIDE SEQUENCE [LARGE SCALE GENOMIC DNA]</scope>
    <source>
        <strain evidence="8">KCTC 42644</strain>
    </source>
</reference>
<comment type="similarity">
    <text evidence="1">Belongs to the ATP-dependent AMP-binding enzyme family.</text>
</comment>
<sequence length="526" mass="57149">MMTEPQNLAHLLHARAAVTPDRLALCFESDTLSYRELDERAARIAGGLGTLGVTRGEPVAVLLETSCDYVAAWMALTRLGALEVPINTGFRGGALAHALNLTSAKRLILDASLAPLVAEIRDQLPHLKQVFLRGDPSAAQGLGGLSVLRFEELLDAAPGGPPIATDPGEAALLLFTSGSTGPSKACRIPHRYTIRQAQIFGSQLGVGPDDVLYAPFPLFHADGAIFTVAAALAAGGTAALASRFSVTRFWDDCRRHGATLFDYMGATLTMLYKQPPSPRDREHQVRLGWGVPAPLWADAFEARFGVELVEVYGLSDAGIPLYNRPGEPRRVGSCGRAVAPFDLRLHDTRGIEVPTDEVGELVIRADEPHVILSDYYGNPEATAEAFRDLWFHTGDLMRRDGEGYFYFVGRLKDIIRRRGENISAFDLEQTLLNHPDLVEAVAYGVPSEMTEEDVMVTVVPRTGAAVTAQDVVDWAAARLAKHMVPRYVRITDAIPRTETEKPAKYQLKALGVTSDSIDFEAGGRRA</sequence>
<evidence type="ECO:0000259" key="5">
    <source>
        <dbReference type="Pfam" id="PF00501"/>
    </source>
</evidence>
<gene>
    <name evidence="7" type="ORF">ACFOMD_17055</name>
</gene>
<dbReference type="InterPro" id="IPR045851">
    <property type="entry name" value="AMP-bd_C_sf"/>
</dbReference>
<dbReference type="InterPro" id="IPR042099">
    <property type="entry name" value="ANL_N_sf"/>
</dbReference>
<evidence type="ECO:0000256" key="2">
    <source>
        <dbReference type="ARBA" id="ARBA00022598"/>
    </source>
</evidence>
<evidence type="ECO:0000313" key="7">
    <source>
        <dbReference type="EMBL" id="MFC3714280.1"/>
    </source>
</evidence>
<dbReference type="InterPro" id="IPR020845">
    <property type="entry name" value="AMP-binding_CS"/>
</dbReference>
<dbReference type="EMBL" id="JBHRXV010000013">
    <property type="protein sequence ID" value="MFC3714280.1"/>
    <property type="molecule type" value="Genomic_DNA"/>
</dbReference>
<accession>A0ABV7XDL8</accession>
<dbReference type="Pfam" id="PF13193">
    <property type="entry name" value="AMP-binding_C"/>
    <property type="match status" value="1"/>
</dbReference>
<dbReference type="Gene3D" id="3.40.50.12780">
    <property type="entry name" value="N-terminal domain of ligase-like"/>
    <property type="match status" value="1"/>
</dbReference>
<dbReference type="RefSeq" id="WP_380863618.1">
    <property type="nucleotide sequence ID" value="NZ_JBHRXV010000013.1"/>
</dbReference>
<name>A0ABV7XDL8_9SPHN</name>
<evidence type="ECO:0000313" key="8">
    <source>
        <dbReference type="Proteomes" id="UP001595615"/>
    </source>
</evidence>
<dbReference type="PANTHER" id="PTHR43107">
    <property type="entry name" value="LONG-CHAIN FATTY ACID TRANSPORT PROTEIN"/>
    <property type="match status" value="1"/>
</dbReference>
<dbReference type="Gene3D" id="3.30.300.30">
    <property type="match status" value="1"/>
</dbReference>
<evidence type="ECO:0000259" key="6">
    <source>
        <dbReference type="Pfam" id="PF13193"/>
    </source>
</evidence>
<dbReference type="PANTHER" id="PTHR43107:SF15">
    <property type="entry name" value="FATTY ACID TRANSPORT PROTEIN 3, ISOFORM A"/>
    <property type="match status" value="1"/>
</dbReference>
<keyword evidence="3" id="KW-0547">Nucleotide-binding</keyword>
<proteinExistence type="inferred from homology"/>
<keyword evidence="2" id="KW-0436">Ligase</keyword>
<comment type="caution">
    <text evidence="7">The sequence shown here is derived from an EMBL/GenBank/DDBJ whole genome shotgun (WGS) entry which is preliminary data.</text>
</comment>
<feature type="domain" description="AMP-binding enzyme C-terminal" evidence="6">
    <location>
        <begin position="427"/>
        <end position="501"/>
    </location>
</feature>
<dbReference type="InterPro" id="IPR000873">
    <property type="entry name" value="AMP-dep_synth/lig_dom"/>
</dbReference>
<organism evidence="7 8">
    <name type="scientific">Sphingoaurantiacus capsulatus</name>
    <dbReference type="NCBI Taxonomy" id="1771310"/>
    <lineage>
        <taxon>Bacteria</taxon>
        <taxon>Pseudomonadati</taxon>
        <taxon>Pseudomonadota</taxon>
        <taxon>Alphaproteobacteria</taxon>
        <taxon>Sphingomonadales</taxon>
        <taxon>Sphingosinicellaceae</taxon>
        <taxon>Sphingoaurantiacus</taxon>
    </lineage>
</organism>
<evidence type="ECO:0000256" key="3">
    <source>
        <dbReference type="ARBA" id="ARBA00022741"/>
    </source>
</evidence>
<dbReference type="Proteomes" id="UP001595615">
    <property type="component" value="Unassembled WGS sequence"/>
</dbReference>
<dbReference type="InterPro" id="IPR025110">
    <property type="entry name" value="AMP-bd_C"/>
</dbReference>
<dbReference type="SUPFAM" id="SSF56801">
    <property type="entry name" value="Acetyl-CoA synthetase-like"/>
    <property type="match status" value="1"/>
</dbReference>
<feature type="domain" description="AMP-dependent synthetase/ligase" evidence="5">
    <location>
        <begin position="13"/>
        <end position="365"/>
    </location>
</feature>
<keyword evidence="4" id="KW-0067">ATP-binding</keyword>
<keyword evidence="8" id="KW-1185">Reference proteome</keyword>
<dbReference type="Pfam" id="PF00501">
    <property type="entry name" value="AMP-binding"/>
    <property type="match status" value="1"/>
</dbReference>
<dbReference type="PROSITE" id="PS00455">
    <property type="entry name" value="AMP_BINDING"/>
    <property type="match status" value="1"/>
</dbReference>